<proteinExistence type="predicted"/>
<keyword evidence="3" id="KW-1185">Reference proteome</keyword>
<reference evidence="2" key="3">
    <citation type="journal article" date="2017" name="Nature">
        <title>Genome sequence of the progenitor of the wheat D genome Aegilops tauschii.</title>
        <authorList>
            <person name="Luo M.C."/>
            <person name="Gu Y.Q."/>
            <person name="Puiu D."/>
            <person name="Wang H."/>
            <person name="Twardziok S.O."/>
            <person name="Deal K.R."/>
            <person name="Huo N."/>
            <person name="Zhu T."/>
            <person name="Wang L."/>
            <person name="Wang Y."/>
            <person name="McGuire P.E."/>
            <person name="Liu S."/>
            <person name="Long H."/>
            <person name="Ramasamy R.K."/>
            <person name="Rodriguez J.C."/>
            <person name="Van S.L."/>
            <person name="Yuan L."/>
            <person name="Wang Z."/>
            <person name="Xia Z."/>
            <person name="Xiao L."/>
            <person name="Anderson O.D."/>
            <person name="Ouyang S."/>
            <person name="Liang Y."/>
            <person name="Zimin A.V."/>
            <person name="Pertea G."/>
            <person name="Qi P."/>
            <person name="Bennetzen J.L."/>
            <person name="Dai X."/>
            <person name="Dawson M.W."/>
            <person name="Muller H.G."/>
            <person name="Kugler K."/>
            <person name="Rivarola-Duarte L."/>
            <person name="Spannagl M."/>
            <person name="Mayer K.F.X."/>
            <person name="Lu F.H."/>
            <person name="Bevan M.W."/>
            <person name="Leroy P."/>
            <person name="Li P."/>
            <person name="You F.M."/>
            <person name="Sun Q."/>
            <person name="Liu Z."/>
            <person name="Lyons E."/>
            <person name="Wicker T."/>
            <person name="Salzberg S.L."/>
            <person name="Devos K.M."/>
            <person name="Dvorak J."/>
        </authorList>
    </citation>
    <scope>NUCLEOTIDE SEQUENCE [LARGE SCALE GENOMIC DNA]</scope>
    <source>
        <strain evidence="2">cv. AL8/78</strain>
    </source>
</reference>
<dbReference type="Gramene" id="AET1Gv20206700.2">
    <property type="protein sequence ID" value="AET1Gv20206700.2"/>
    <property type="gene ID" value="AET1Gv20206700"/>
</dbReference>
<reference evidence="3" key="1">
    <citation type="journal article" date="2014" name="Science">
        <title>Ancient hybridizations among the ancestral genomes of bread wheat.</title>
        <authorList>
            <consortium name="International Wheat Genome Sequencing Consortium,"/>
            <person name="Marcussen T."/>
            <person name="Sandve S.R."/>
            <person name="Heier L."/>
            <person name="Spannagl M."/>
            <person name="Pfeifer M."/>
            <person name="Jakobsen K.S."/>
            <person name="Wulff B.B."/>
            <person name="Steuernagel B."/>
            <person name="Mayer K.F."/>
            <person name="Olsen O.A."/>
        </authorList>
    </citation>
    <scope>NUCLEOTIDE SEQUENCE [LARGE SCALE GENOMIC DNA]</scope>
    <source>
        <strain evidence="3">cv. AL8/78</strain>
    </source>
</reference>
<evidence type="ECO:0000313" key="3">
    <source>
        <dbReference type="Proteomes" id="UP000015105"/>
    </source>
</evidence>
<reference evidence="2" key="4">
    <citation type="submission" date="2019-03" db="UniProtKB">
        <authorList>
            <consortium name="EnsemblPlants"/>
        </authorList>
    </citation>
    <scope>IDENTIFICATION</scope>
</reference>
<feature type="compositionally biased region" description="Basic and acidic residues" evidence="1">
    <location>
        <begin position="13"/>
        <end position="23"/>
    </location>
</feature>
<evidence type="ECO:0000256" key="1">
    <source>
        <dbReference type="SAM" id="MobiDB-lite"/>
    </source>
</evidence>
<dbReference type="AlphaFoldDB" id="A0A452XXS5"/>
<dbReference type="EnsemblPlants" id="AET1Gv20206700.2">
    <property type="protein sequence ID" value="AET1Gv20206700.2"/>
    <property type="gene ID" value="AET1Gv20206700"/>
</dbReference>
<accession>A0A452XXS5</accession>
<sequence>MPPRAAVHSGRLRRADNVKRDRGTPNLTWEESLKRDMKDWSITKDLATDRGEWKLAIHVQEP</sequence>
<reference evidence="3" key="2">
    <citation type="journal article" date="2017" name="Nat. Plants">
        <title>The Aegilops tauschii genome reveals multiple impacts of transposons.</title>
        <authorList>
            <person name="Zhao G."/>
            <person name="Zou C."/>
            <person name="Li K."/>
            <person name="Wang K."/>
            <person name="Li T."/>
            <person name="Gao L."/>
            <person name="Zhang X."/>
            <person name="Wang H."/>
            <person name="Yang Z."/>
            <person name="Liu X."/>
            <person name="Jiang W."/>
            <person name="Mao L."/>
            <person name="Kong X."/>
            <person name="Jiao Y."/>
            <person name="Jia J."/>
        </authorList>
    </citation>
    <scope>NUCLEOTIDE SEQUENCE [LARGE SCALE GENOMIC DNA]</scope>
    <source>
        <strain evidence="3">cv. AL8/78</strain>
    </source>
</reference>
<dbReference type="Proteomes" id="UP000015105">
    <property type="component" value="Chromosome 1D"/>
</dbReference>
<name>A0A452XXS5_AEGTS</name>
<protein>
    <submittedName>
        <fullName evidence="2">Uncharacterized protein</fullName>
    </submittedName>
</protein>
<feature type="region of interest" description="Disordered" evidence="1">
    <location>
        <begin position="1"/>
        <end position="24"/>
    </location>
</feature>
<evidence type="ECO:0000313" key="2">
    <source>
        <dbReference type="EnsemblPlants" id="AET1Gv20206700.2"/>
    </source>
</evidence>
<organism evidence="2 3">
    <name type="scientific">Aegilops tauschii subsp. strangulata</name>
    <name type="common">Goatgrass</name>
    <dbReference type="NCBI Taxonomy" id="200361"/>
    <lineage>
        <taxon>Eukaryota</taxon>
        <taxon>Viridiplantae</taxon>
        <taxon>Streptophyta</taxon>
        <taxon>Embryophyta</taxon>
        <taxon>Tracheophyta</taxon>
        <taxon>Spermatophyta</taxon>
        <taxon>Magnoliopsida</taxon>
        <taxon>Liliopsida</taxon>
        <taxon>Poales</taxon>
        <taxon>Poaceae</taxon>
        <taxon>BOP clade</taxon>
        <taxon>Pooideae</taxon>
        <taxon>Triticodae</taxon>
        <taxon>Triticeae</taxon>
        <taxon>Triticinae</taxon>
        <taxon>Aegilops</taxon>
    </lineage>
</organism>
<reference evidence="2" key="5">
    <citation type="journal article" date="2021" name="G3 (Bethesda)">
        <title>Aegilops tauschii genome assembly Aet v5.0 features greater sequence contiguity and improved annotation.</title>
        <authorList>
            <person name="Wang L."/>
            <person name="Zhu T."/>
            <person name="Rodriguez J.C."/>
            <person name="Deal K.R."/>
            <person name="Dubcovsky J."/>
            <person name="McGuire P.E."/>
            <person name="Lux T."/>
            <person name="Spannagl M."/>
            <person name="Mayer K.F.X."/>
            <person name="Baldrich P."/>
            <person name="Meyers B.C."/>
            <person name="Huo N."/>
            <person name="Gu Y.Q."/>
            <person name="Zhou H."/>
            <person name="Devos K.M."/>
            <person name="Bennetzen J.L."/>
            <person name="Unver T."/>
            <person name="Budak H."/>
            <person name="Gulick P.J."/>
            <person name="Galiba G."/>
            <person name="Kalapos B."/>
            <person name="Nelson D.R."/>
            <person name="Li P."/>
            <person name="You F.M."/>
            <person name="Luo M.C."/>
            <person name="Dvorak J."/>
        </authorList>
    </citation>
    <scope>NUCLEOTIDE SEQUENCE [LARGE SCALE GENOMIC DNA]</scope>
    <source>
        <strain evidence="2">cv. AL8/78</strain>
    </source>
</reference>